<keyword evidence="2" id="KW-0472">Membrane</keyword>
<name>A0A7I4YXN7_HAECO</name>
<dbReference type="WBParaSite" id="HCON_00152330-00001">
    <property type="protein sequence ID" value="HCON_00152330-00001"/>
    <property type="gene ID" value="HCON_00152330"/>
</dbReference>
<evidence type="ECO:0000313" key="4">
    <source>
        <dbReference type="WBParaSite" id="HCON_00152330-00001"/>
    </source>
</evidence>
<sequence>MSSTYSDAEEAEYSRRQVRKERRDICRTMCTGFLMFTLILAIAAGITIYASTLSKPTYPLAGRERFLPKKLNGDPIDGSQNAALSYDDSNPALAPSEFKQY</sequence>
<protein>
    <submittedName>
        <fullName evidence="4">Agrin</fullName>
    </submittedName>
</protein>
<evidence type="ECO:0000256" key="1">
    <source>
        <dbReference type="SAM" id="MobiDB-lite"/>
    </source>
</evidence>
<dbReference type="OrthoDB" id="10558338at2759"/>
<proteinExistence type="predicted"/>
<reference evidence="4" key="1">
    <citation type="submission" date="2020-12" db="UniProtKB">
        <authorList>
            <consortium name="WormBaseParasite"/>
        </authorList>
    </citation>
    <scope>IDENTIFICATION</scope>
    <source>
        <strain evidence="4">MHco3</strain>
    </source>
</reference>
<feature type="region of interest" description="Disordered" evidence="1">
    <location>
        <begin position="71"/>
        <end position="91"/>
    </location>
</feature>
<dbReference type="AlphaFoldDB" id="A0A7I4YXN7"/>
<keyword evidence="3" id="KW-1185">Reference proteome</keyword>
<keyword evidence="2" id="KW-0812">Transmembrane</keyword>
<organism evidence="3 4">
    <name type="scientific">Haemonchus contortus</name>
    <name type="common">Barber pole worm</name>
    <dbReference type="NCBI Taxonomy" id="6289"/>
    <lineage>
        <taxon>Eukaryota</taxon>
        <taxon>Metazoa</taxon>
        <taxon>Ecdysozoa</taxon>
        <taxon>Nematoda</taxon>
        <taxon>Chromadorea</taxon>
        <taxon>Rhabditida</taxon>
        <taxon>Rhabditina</taxon>
        <taxon>Rhabditomorpha</taxon>
        <taxon>Strongyloidea</taxon>
        <taxon>Trichostrongylidae</taxon>
        <taxon>Haemonchus</taxon>
    </lineage>
</organism>
<evidence type="ECO:0000256" key="2">
    <source>
        <dbReference type="SAM" id="Phobius"/>
    </source>
</evidence>
<accession>A0A7I4YXN7</accession>
<evidence type="ECO:0000313" key="3">
    <source>
        <dbReference type="Proteomes" id="UP000025227"/>
    </source>
</evidence>
<keyword evidence="2" id="KW-1133">Transmembrane helix</keyword>
<dbReference type="Proteomes" id="UP000025227">
    <property type="component" value="Unplaced"/>
</dbReference>
<feature type="transmembrane region" description="Helical" evidence="2">
    <location>
        <begin position="25"/>
        <end position="50"/>
    </location>
</feature>